<evidence type="ECO:0000256" key="1">
    <source>
        <dbReference type="SAM" id="MobiDB-lite"/>
    </source>
</evidence>
<sequence length="272" mass="30010">MGFGIGQLKRTSVALGEDSSLSDAVLLTATCFRLKVGRTNAAAGCGNLETPGGVWKEVGMRVESLRFSASRKPHEDEGHDLPRNMLPALCSHSIIGPEANCVLAGFGGTGRLSSVPREGTDKHAQSQRWEIFELLDILSSNLPRTCVHNRKFDQTGRSFVKVHRIVEHDDGTTKIAESHQAIQKLQERRDQIHRVVLDHQAFLPPIALISNDVLLLVFDQAMGWGWEPQEGTLWAATSVFDRGDRWLDPPPVFGQGSPSTVNTDREKTVSRQ</sequence>
<reference evidence="2 3" key="1">
    <citation type="journal article" date="2019" name="Nat. Ecol. Evol.">
        <title>Megaphylogeny resolves global patterns of mushroom evolution.</title>
        <authorList>
            <person name="Varga T."/>
            <person name="Krizsan K."/>
            <person name="Foldi C."/>
            <person name="Dima B."/>
            <person name="Sanchez-Garcia M."/>
            <person name="Sanchez-Ramirez S."/>
            <person name="Szollosi G.J."/>
            <person name="Szarkandi J.G."/>
            <person name="Papp V."/>
            <person name="Albert L."/>
            <person name="Andreopoulos W."/>
            <person name="Angelini C."/>
            <person name="Antonin V."/>
            <person name="Barry K.W."/>
            <person name="Bougher N.L."/>
            <person name="Buchanan P."/>
            <person name="Buyck B."/>
            <person name="Bense V."/>
            <person name="Catcheside P."/>
            <person name="Chovatia M."/>
            <person name="Cooper J."/>
            <person name="Damon W."/>
            <person name="Desjardin D."/>
            <person name="Finy P."/>
            <person name="Geml J."/>
            <person name="Haridas S."/>
            <person name="Hughes K."/>
            <person name="Justo A."/>
            <person name="Karasinski D."/>
            <person name="Kautmanova I."/>
            <person name="Kiss B."/>
            <person name="Kocsube S."/>
            <person name="Kotiranta H."/>
            <person name="LaButti K.M."/>
            <person name="Lechner B.E."/>
            <person name="Liimatainen K."/>
            <person name="Lipzen A."/>
            <person name="Lukacs Z."/>
            <person name="Mihaltcheva S."/>
            <person name="Morgado L.N."/>
            <person name="Niskanen T."/>
            <person name="Noordeloos M.E."/>
            <person name="Ohm R.A."/>
            <person name="Ortiz-Santana B."/>
            <person name="Ovrebo C."/>
            <person name="Racz N."/>
            <person name="Riley R."/>
            <person name="Savchenko A."/>
            <person name="Shiryaev A."/>
            <person name="Soop K."/>
            <person name="Spirin V."/>
            <person name="Szebenyi C."/>
            <person name="Tomsovsky M."/>
            <person name="Tulloss R.E."/>
            <person name="Uehling J."/>
            <person name="Grigoriev I.V."/>
            <person name="Vagvolgyi C."/>
            <person name="Papp T."/>
            <person name="Martin F.M."/>
            <person name="Miettinen O."/>
            <person name="Hibbett D.S."/>
            <person name="Nagy L.G."/>
        </authorList>
    </citation>
    <scope>NUCLEOTIDE SEQUENCE [LARGE SCALE GENOMIC DNA]</scope>
    <source>
        <strain evidence="2 3">CBS 309.79</strain>
    </source>
</reference>
<feature type="compositionally biased region" description="Basic and acidic residues" evidence="1">
    <location>
        <begin position="263"/>
        <end position="272"/>
    </location>
</feature>
<feature type="region of interest" description="Disordered" evidence="1">
    <location>
        <begin position="247"/>
        <end position="272"/>
    </location>
</feature>
<evidence type="ECO:0000313" key="3">
    <source>
        <dbReference type="Proteomes" id="UP000305067"/>
    </source>
</evidence>
<protein>
    <submittedName>
        <fullName evidence="2">Uncharacterized protein</fullName>
    </submittedName>
</protein>
<dbReference type="Proteomes" id="UP000305067">
    <property type="component" value="Unassembled WGS sequence"/>
</dbReference>
<accession>A0A5C3QCB5</accession>
<organism evidence="2 3">
    <name type="scientific">Pterulicium gracile</name>
    <dbReference type="NCBI Taxonomy" id="1884261"/>
    <lineage>
        <taxon>Eukaryota</taxon>
        <taxon>Fungi</taxon>
        <taxon>Dikarya</taxon>
        <taxon>Basidiomycota</taxon>
        <taxon>Agaricomycotina</taxon>
        <taxon>Agaricomycetes</taxon>
        <taxon>Agaricomycetidae</taxon>
        <taxon>Agaricales</taxon>
        <taxon>Pleurotineae</taxon>
        <taxon>Pterulaceae</taxon>
        <taxon>Pterulicium</taxon>
    </lineage>
</organism>
<dbReference type="EMBL" id="ML178834">
    <property type="protein sequence ID" value="TFK99391.1"/>
    <property type="molecule type" value="Genomic_DNA"/>
</dbReference>
<evidence type="ECO:0000313" key="2">
    <source>
        <dbReference type="EMBL" id="TFK99391.1"/>
    </source>
</evidence>
<keyword evidence="3" id="KW-1185">Reference proteome</keyword>
<gene>
    <name evidence="2" type="ORF">BDV98DRAFT_584355</name>
</gene>
<name>A0A5C3QCB5_9AGAR</name>
<proteinExistence type="predicted"/>
<dbReference type="AlphaFoldDB" id="A0A5C3QCB5"/>